<organism evidence="5 6">
    <name type="scientific">Acuticoccus sediminis</name>
    <dbReference type="NCBI Taxonomy" id="2184697"/>
    <lineage>
        <taxon>Bacteria</taxon>
        <taxon>Pseudomonadati</taxon>
        <taxon>Pseudomonadota</taxon>
        <taxon>Alphaproteobacteria</taxon>
        <taxon>Hyphomicrobiales</taxon>
        <taxon>Amorphaceae</taxon>
        <taxon>Acuticoccus</taxon>
    </lineage>
</organism>
<dbReference type="SUPFAM" id="SSF46785">
    <property type="entry name" value="Winged helix' DNA-binding domain"/>
    <property type="match status" value="1"/>
</dbReference>
<evidence type="ECO:0000256" key="1">
    <source>
        <dbReference type="ARBA" id="ARBA00023015"/>
    </source>
</evidence>
<dbReference type="InterPro" id="IPR000524">
    <property type="entry name" value="Tscrpt_reg_HTH_GntR"/>
</dbReference>
<keyword evidence="6" id="KW-1185">Reference proteome</keyword>
<dbReference type="InterPro" id="IPR036388">
    <property type="entry name" value="WH-like_DNA-bd_sf"/>
</dbReference>
<dbReference type="PANTHER" id="PTHR43537">
    <property type="entry name" value="TRANSCRIPTIONAL REGULATOR, GNTR FAMILY"/>
    <property type="match status" value="1"/>
</dbReference>
<dbReference type="Pfam" id="PF00392">
    <property type="entry name" value="GntR"/>
    <property type="match status" value="1"/>
</dbReference>
<dbReference type="Gene3D" id="1.10.10.10">
    <property type="entry name" value="Winged helix-like DNA-binding domain superfamily/Winged helix DNA-binding domain"/>
    <property type="match status" value="1"/>
</dbReference>
<name>A0A8B2NHV3_9HYPH</name>
<reference evidence="5 6" key="1">
    <citation type="submission" date="2018-05" db="EMBL/GenBank/DDBJ databases">
        <title>Acuticoccus sediminis sp. nov., isolated from deep-sea sediment of Indian Ocean.</title>
        <authorList>
            <person name="Liu X."/>
            <person name="Lai Q."/>
            <person name="Du Y."/>
            <person name="Sun F."/>
            <person name="Zhang X."/>
            <person name="Wang S."/>
            <person name="Shao Z."/>
        </authorList>
    </citation>
    <scope>NUCLEOTIDE SEQUENCE [LARGE SCALE GENOMIC DNA]</scope>
    <source>
        <strain evidence="5 6">PTG4-2</strain>
    </source>
</reference>
<evidence type="ECO:0000259" key="4">
    <source>
        <dbReference type="PROSITE" id="PS50949"/>
    </source>
</evidence>
<evidence type="ECO:0000313" key="6">
    <source>
        <dbReference type="Proteomes" id="UP000249590"/>
    </source>
</evidence>
<dbReference type="PANTHER" id="PTHR43537:SF24">
    <property type="entry name" value="GLUCONATE OPERON TRANSCRIPTIONAL REPRESSOR"/>
    <property type="match status" value="1"/>
</dbReference>
<dbReference type="CDD" id="cd07377">
    <property type="entry name" value="WHTH_GntR"/>
    <property type="match status" value="1"/>
</dbReference>
<dbReference type="OrthoDB" id="7620579at2"/>
<dbReference type="AlphaFoldDB" id="A0A8B2NHV3"/>
<evidence type="ECO:0000256" key="2">
    <source>
        <dbReference type="ARBA" id="ARBA00023125"/>
    </source>
</evidence>
<keyword evidence="2" id="KW-0238">DNA-binding</keyword>
<proteinExistence type="predicted"/>
<dbReference type="PRINTS" id="PR00035">
    <property type="entry name" value="HTHGNTR"/>
</dbReference>
<dbReference type="Pfam" id="PF07729">
    <property type="entry name" value="FCD"/>
    <property type="match status" value="1"/>
</dbReference>
<dbReference type="GO" id="GO:0003700">
    <property type="term" value="F:DNA-binding transcription factor activity"/>
    <property type="evidence" value="ECO:0007669"/>
    <property type="project" value="InterPro"/>
</dbReference>
<dbReference type="EMBL" id="QHHQ01000005">
    <property type="protein sequence ID" value="RAH99134.1"/>
    <property type="molecule type" value="Genomic_DNA"/>
</dbReference>
<dbReference type="GO" id="GO:0003677">
    <property type="term" value="F:DNA binding"/>
    <property type="evidence" value="ECO:0007669"/>
    <property type="project" value="UniProtKB-KW"/>
</dbReference>
<dbReference type="SMART" id="SM00345">
    <property type="entry name" value="HTH_GNTR"/>
    <property type="match status" value="1"/>
</dbReference>
<feature type="domain" description="HTH gntR-type" evidence="4">
    <location>
        <begin position="7"/>
        <end position="74"/>
    </location>
</feature>
<keyword evidence="3" id="KW-0804">Transcription</keyword>
<evidence type="ECO:0000256" key="3">
    <source>
        <dbReference type="ARBA" id="ARBA00023163"/>
    </source>
</evidence>
<dbReference type="SUPFAM" id="SSF48008">
    <property type="entry name" value="GntR ligand-binding domain-like"/>
    <property type="match status" value="1"/>
</dbReference>
<dbReference type="Proteomes" id="UP000249590">
    <property type="component" value="Unassembled WGS sequence"/>
</dbReference>
<evidence type="ECO:0000313" key="5">
    <source>
        <dbReference type="EMBL" id="RAH99134.1"/>
    </source>
</evidence>
<keyword evidence="1" id="KW-0805">Transcription regulation</keyword>
<dbReference type="InterPro" id="IPR036390">
    <property type="entry name" value="WH_DNA-bd_sf"/>
</dbReference>
<protein>
    <submittedName>
        <fullName evidence="5">GntR family transcriptional regulator</fullName>
    </submittedName>
</protein>
<comment type="caution">
    <text evidence="5">The sequence shown here is derived from an EMBL/GenBank/DDBJ whole genome shotgun (WGS) entry which is preliminary data.</text>
</comment>
<dbReference type="PROSITE" id="PS50949">
    <property type="entry name" value="HTH_GNTR"/>
    <property type="match status" value="1"/>
</dbReference>
<sequence length="218" mass="23946">MTLAKDESAAAHAYRLIREWITSGRYEEGARLREEELAGAAEISRTPVREALRKLAAEGFVEMQPRSGALVKAWSSETVRDLFNLRALLEGYAAELAATRVTDADIDALEAMNAEMIALAERGEEGFLKTFSETNTAFHCRILHLSGNAQLEAVALPLIDLALIMRTYRRFSSERLDKSCGDHVSLLAAFRARDAALAQAVMRAHILSAGVIAARTEN</sequence>
<dbReference type="SMART" id="SM00895">
    <property type="entry name" value="FCD"/>
    <property type="match status" value="1"/>
</dbReference>
<accession>A0A8B2NHV3</accession>
<dbReference type="InterPro" id="IPR008920">
    <property type="entry name" value="TF_FadR/GntR_C"/>
</dbReference>
<gene>
    <name evidence="5" type="ORF">DLJ53_21535</name>
</gene>
<dbReference type="InterPro" id="IPR011711">
    <property type="entry name" value="GntR_C"/>
</dbReference>
<dbReference type="Gene3D" id="1.20.120.530">
    <property type="entry name" value="GntR ligand-binding domain-like"/>
    <property type="match status" value="1"/>
</dbReference>